<proteinExistence type="predicted"/>
<evidence type="ECO:0000256" key="1">
    <source>
        <dbReference type="SAM" id="Phobius"/>
    </source>
</evidence>
<gene>
    <name evidence="2" type="ORF">LCDPAC02_03280</name>
</gene>
<dbReference type="EMBL" id="MK500303">
    <property type="protein sequence ID" value="QBK85129.1"/>
    <property type="molecule type" value="Genomic_DNA"/>
</dbReference>
<keyword evidence="1" id="KW-0812">Transmembrane</keyword>
<feature type="transmembrane region" description="Helical" evidence="1">
    <location>
        <begin position="217"/>
        <end position="233"/>
    </location>
</feature>
<keyword evidence="1" id="KW-0472">Membrane</keyword>
<keyword evidence="1" id="KW-1133">Transmembrane helix</keyword>
<organism evidence="2">
    <name type="scientific">Pithovirus LCDPAC02</name>
    <dbReference type="NCBI Taxonomy" id="2506601"/>
    <lineage>
        <taxon>Viruses</taxon>
        <taxon>Pithoviruses</taxon>
    </lineage>
</organism>
<sequence>MSNVEIPLEIKEKIERIENTIKDPLFKIRKEIYSYNIKFDEIKNNIDEIKNKINMHFDYIEDDNPLKYLLKFLIEIENIIDSDISKSEKINKLKFTIDFVSESIYFIPNFNYKYMFLYTFYICLKIYFILYYEFKLYDISFILIYIFTIFKYINNKNINIYFEYIVSIYDNISSGYIIVIKMYLEDLLEHRVFLNMFETVVDYLSFEGKMLYEKKQIIITINKIILIIFLIFFHKYSILWLFIITIKIFPFYNLLFIPIDIYYMYSVIF</sequence>
<protein>
    <submittedName>
        <fullName evidence="2">Uncharacterized protein</fullName>
    </submittedName>
</protein>
<feature type="transmembrane region" description="Helical" evidence="1">
    <location>
        <begin position="136"/>
        <end position="153"/>
    </location>
</feature>
<feature type="transmembrane region" description="Helical" evidence="1">
    <location>
        <begin position="112"/>
        <end position="130"/>
    </location>
</feature>
<feature type="transmembrane region" description="Helical" evidence="1">
    <location>
        <begin position="239"/>
        <end position="265"/>
    </location>
</feature>
<accession>A0A481YPZ3</accession>
<name>A0A481YPZ3_9VIRU</name>
<reference evidence="2" key="1">
    <citation type="journal article" date="2019" name="MBio">
        <title>Virus Genomes from Deep Sea Sediments Expand the Ocean Megavirome and Support Independent Origins of Viral Gigantism.</title>
        <authorList>
            <person name="Backstrom D."/>
            <person name="Yutin N."/>
            <person name="Jorgensen S.L."/>
            <person name="Dharamshi J."/>
            <person name="Homa F."/>
            <person name="Zaremba-Niedwiedzka K."/>
            <person name="Spang A."/>
            <person name="Wolf Y.I."/>
            <person name="Koonin E.V."/>
            <person name="Ettema T.J."/>
        </authorList>
    </citation>
    <scope>NUCLEOTIDE SEQUENCE</scope>
</reference>
<evidence type="ECO:0000313" key="2">
    <source>
        <dbReference type="EMBL" id="QBK85129.1"/>
    </source>
</evidence>